<keyword evidence="1" id="KW-1133">Transmembrane helix</keyword>
<keyword evidence="1" id="KW-0812">Transmembrane</keyword>
<dbReference type="Proteomes" id="UP001225072">
    <property type="component" value="Unassembled WGS sequence"/>
</dbReference>
<feature type="transmembrane region" description="Helical" evidence="1">
    <location>
        <begin position="168"/>
        <end position="188"/>
    </location>
</feature>
<feature type="domain" description="Knr4/Smi1-like" evidence="2">
    <location>
        <begin position="18"/>
        <end position="111"/>
    </location>
</feature>
<dbReference type="InterPro" id="IPR037883">
    <property type="entry name" value="Knr4/Smi1-like_sf"/>
</dbReference>
<keyword evidence="4" id="KW-1185">Reference proteome</keyword>
<dbReference type="Gene3D" id="3.40.1580.10">
    <property type="entry name" value="SMI1/KNR4-like"/>
    <property type="match status" value="1"/>
</dbReference>
<proteinExistence type="predicted"/>
<dbReference type="EMBL" id="JAUTAL010000001">
    <property type="protein sequence ID" value="MDQ1098235.1"/>
    <property type="molecule type" value="Genomic_DNA"/>
</dbReference>
<accession>A0ABU0TMF8</accession>
<reference evidence="3 4" key="1">
    <citation type="submission" date="2023-07" db="EMBL/GenBank/DDBJ databases">
        <title>Functional and genomic diversity of the sorghum phyllosphere microbiome.</title>
        <authorList>
            <person name="Shade A."/>
        </authorList>
    </citation>
    <scope>NUCLEOTIDE SEQUENCE [LARGE SCALE GENOMIC DNA]</scope>
    <source>
        <strain evidence="3 4">SORGH_AS_1064</strain>
    </source>
</reference>
<dbReference type="SUPFAM" id="SSF160631">
    <property type="entry name" value="SMI1/KNR4-like"/>
    <property type="match status" value="1"/>
</dbReference>
<keyword evidence="1" id="KW-0472">Membrane</keyword>
<evidence type="ECO:0000259" key="2">
    <source>
        <dbReference type="Pfam" id="PF09346"/>
    </source>
</evidence>
<evidence type="ECO:0000313" key="4">
    <source>
        <dbReference type="Proteomes" id="UP001225072"/>
    </source>
</evidence>
<protein>
    <recommendedName>
        <fullName evidence="2">Knr4/Smi1-like domain-containing protein</fullName>
    </recommendedName>
</protein>
<evidence type="ECO:0000256" key="1">
    <source>
        <dbReference type="SAM" id="Phobius"/>
    </source>
</evidence>
<gene>
    <name evidence="3" type="ORF">QE404_003382</name>
</gene>
<dbReference type="RefSeq" id="WP_307452350.1">
    <property type="nucleotide sequence ID" value="NZ_JAUTAL010000001.1"/>
</dbReference>
<organism evidence="3 4">
    <name type="scientific">Chryseobacterium camelliae</name>
    <dbReference type="NCBI Taxonomy" id="1265445"/>
    <lineage>
        <taxon>Bacteria</taxon>
        <taxon>Pseudomonadati</taxon>
        <taxon>Bacteroidota</taxon>
        <taxon>Flavobacteriia</taxon>
        <taxon>Flavobacteriales</taxon>
        <taxon>Weeksellaceae</taxon>
        <taxon>Chryseobacterium group</taxon>
        <taxon>Chryseobacterium</taxon>
    </lineage>
</organism>
<dbReference type="Pfam" id="PF09346">
    <property type="entry name" value="SMI1_KNR4"/>
    <property type="match status" value="1"/>
</dbReference>
<comment type="caution">
    <text evidence="3">The sequence shown here is derived from an EMBL/GenBank/DDBJ whole genome shotgun (WGS) entry which is preliminary data.</text>
</comment>
<name>A0ABU0TMF8_9FLAO</name>
<dbReference type="InterPro" id="IPR018958">
    <property type="entry name" value="Knr4/Smi1-like_dom"/>
</dbReference>
<evidence type="ECO:0000313" key="3">
    <source>
        <dbReference type="EMBL" id="MDQ1098235.1"/>
    </source>
</evidence>
<sequence length="195" mass="23081">MKKYNFRFVHDPENQNIGLTTDEINVFQKELNLKFPEAYKLYLQTAGKNSNVFPVEGNSEKLKRIQEELRAELEQLELPENKNVFCLRKDNYYCNYFQRNFESYLFFNLYEDAKNPKLYLLDEICINEGWNAFQKQVTEKDDFVSFINHKTGEKYGISMGQHIKNIPLYIISLPITIAVLTILAFQVIKEKIVNK</sequence>